<evidence type="ECO:0000313" key="1">
    <source>
        <dbReference type="EMBL" id="MCZ8514451.1"/>
    </source>
</evidence>
<evidence type="ECO:0000313" key="2">
    <source>
        <dbReference type="Proteomes" id="UP001527882"/>
    </source>
</evidence>
<sequence length="150" mass="16216">MKYSKATDYALHTMVYLAALSPGKVIGVKPLAEVQKISPTYLSKILTKLAKAGFIDSTPGVNGGYKLIRSGTDISFLNVIHAIEGPASLFHCGLEHGSSGVGRDNCLIQAVMNEAEQEMERYLTKQTITALAEKMDKGIVAFVLGEARER</sequence>
<dbReference type="Pfam" id="PF02082">
    <property type="entry name" value="Rrf2"/>
    <property type="match status" value="1"/>
</dbReference>
<dbReference type="PROSITE" id="PS51197">
    <property type="entry name" value="HTH_RRF2_2"/>
    <property type="match status" value="1"/>
</dbReference>
<dbReference type="Proteomes" id="UP001527882">
    <property type="component" value="Unassembled WGS sequence"/>
</dbReference>
<protein>
    <submittedName>
        <fullName evidence="1">Rrf2 family transcriptional regulator</fullName>
    </submittedName>
</protein>
<comment type="caution">
    <text evidence="1">The sequence shown here is derived from an EMBL/GenBank/DDBJ whole genome shotgun (WGS) entry which is preliminary data.</text>
</comment>
<organism evidence="1 2">
    <name type="scientific">Paenibacillus gyeongsangnamensis</name>
    <dbReference type="NCBI Taxonomy" id="3388067"/>
    <lineage>
        <taxon>Bacteria</taxon>
        <taxon>Bacillati</taxon>
        <taxon>Bacillota</taxon>
        <taxon>Bacilli</taxon>
        <taxon>Bacillales</taxon>
        <taxon>Paenibacillaceae</taxon>
        <taxon>Paenibacillus</taxon>
    </lineage>
</organism>
<gene>
    <name evidence="1" type="ORF">O9H85_18905</name>
</gene>
<name>A0ABT4QC58_9BACL</name>
<dbReference type="RefSeq" id="WP_269882979.1">
    <property type="nucleotide sequence ID" value="NZ_JAQAGZ010000012.1"/>
</dbReference>
<dbReference type="PANTHER" id="PTHR33221">
    <property type="entry name" value="WINGED HELIX-TURN-HELIX TRANSCRIPTIONAL REGULATOR, RRF2 FAMILY"/>
    <property type="match status" value="1"/>
</dbReference>
<dbReference type="InterPro" id="IPR036388">
    <property type="entry name" value="WH-like_DNA-bd_sf"/>
</dbReference>
<dbReference type="PANTHER" id="PTHR33221:SF9">
    <property type="entry name" value="RRF2 FAMILY PROTEIN"/>
    <property type="match status" value="1"/>
</dbReference>
<proteinExistence type="predicted"/>
<dbReference type="NCBIfam" id="TIGR00738">
    <property type="entry name" value="rrf2_super"/>
    <property type="match status" value="1"/>
</dbReference>
<dbReference type="EMBL" id="JAQAGZ010000012">
    <property type="protein sequence ID" value="MCZ8514451.1"/>
    <property type="molecule type" value="Genomic_DNA"/>
</dbReference>
<dbReference type="InterPro" id="IPR036390">
    <property type="entry name" value="WH_DNA-bd_sf"/>
</dbReference>
<dbReference type="Gene3D" id="1.10.10.10">
    <property type="entry name" value="Winged helix-like DNA-binding domain superfamily/Winged helix DNA-binding domain"/>
    <property type="match status" value="1"/>
</dbReference>
<keyword evidence="2" id="KW-1185">Reference proteome</keyword>
<dbReference type="InterPro" id="IPR000944">
    <property type="entry name" value="Tscrpt_reg_Rrf2"/>
</dbReference>
<reference evidence="1 2" key="1">
    <citation type="submission" date="2022-12" db="EMBL/GenBank/DDBJ databases">
        <title>Draft genome sequence of Paenibacillus sp. dW9.</title>
        <authorList>
            <person name="Choi E.-W."/>
            <person name="Kim D.-U."/>
        </authorList>
    </citation>
    <scope>NUCLEOTIDE SEQUENCE [LARGE SCALE GENOMIC DNA]</scope>
    <source>
        <strain evidence="2">dW9</strain>
    </source>
</reference>
<dbReference type="SUPFAM" id="SSF46785">
    <property type="entry name" value="Winged helix' DNA-binding domain"/>
    <property type="match status" value="1"/>
</dbReference>
<accession>A0ABT4QC58</accession>